<keyword evidence="4" id="KW-0808">Transferase</keyword>
<proteinExistence type="inferred from homology"/>
<evidence type="ECO:0000313" key="5">
    <source>
        <dbReference type="Proteomes" id="UP000597762"/>
    </source>
</evidence>
<keyword evidence="2" id="KW-0545">Nucleotide biosynthesis</keyword>
<keyword evidence="5" id="KW-1185">Reference proteome</keyword>
<dbReference type="GO" id="GO:0005737">
    <property type="term" value="C:cytoplasm"/>
    <property type="evidence" value="ECO:0007669"/>
    <property type="project" value="TreeGrafter"/>
</dbReference>
<dbReference type="OrthoDB" id="10263753at2759"/>
<dbReference type="SUPFAM" id="SSF53271">
    <property type="entry name" value="PRTase-like"/>
    <property type="match status" value="2"/>
</dbReference>
<dbReference type="GO" id="GO:0002189">
    <property type="term" value="C:ribose phosphate diphosphokinase complex"/>
    <property type="evidence" value="ECO:0007669"/>
    <property type="project" value="TreeGrafter"/>
</dbReference>
<keyword evidence="4" id="KW-0418">Kinase</keyword>
<comment type="similarity">
    <text evidence="1 2">Belongs to the ribose-phosphate pyrophosphokinase family.</text>
</comment>
<evidence type="ECO:0000259" key="3">
    <source>
        <dbReference type="Pfam" id="PF00156"/>
    </source>
</evidence>
<evidence type="ECO:0000313" key="4">
    <source>
        <dbReference type="EMBL" id="CAE1143482.1"/>
    </source>
</evidence>
<dbReference type="NCBIfam" id="TIGR01251">
    <property type="entry name" value="ribP_PPkin"/>
    <property type="match status" value="1"/>
</dbReference>
<dbReference type="PANTHER" id="PTHR10210">
    <property type="entry name" value="RIBOSE-PHOSPHATE DIPHOSPHOKINASE FAMILY MEMBER"/>
    <property type="match status" value="1"/>
</dbReference>
<comment type="caution">
    <text evidence="4">The sequence shown here is derived from an EMBL/GenBank/DDBJ whole genome shotgun (WGS) entry which is preliminary data.</text>
</comment>
<reference evidence="4" key="1">
    <citation type="submission" date="2021-01" db="EMBL/GenBank/DDBJ databases">
        <authorList>
            <person name="Li R."/>
            <person name="Bekaert M."/>
        </authorList>
    </citation>
    <scope>NUCLEOTIDE SEQUENCE</scope>
    <source>
        <strain evidence="4">Farmed</strain>
    </source>
</reference>
<dbReference type="InterPro" id="IPR029057">
    <property type="entry name" value="PRTase-like"/>
</dbReference>
<dbReference type="Gene3D" id="3.40.50.2020">
    <property type="match status" value="2"/>
</dbReference>
<dbReference type="Proteomes" id="UP000597762">
    <property type="component" value="Unassembled WGS sequence"/>
</dbReference>
<gene>
    <name evidence="4" type="ORF">SPHA_1302</name>
</gene>
<organism evidence="4 5">
    <name type="scientific">Acanthosepion pharaonis</name>
    <name type="common">Pharaoh cuttlefish</name>
    <name type="synonym">Sepia pharaonis</name>
    <dbReference type="NCBI Taxonomy" id="158019"/>
    <lineage>
        <taxon>Eukaryota</taxon>
        <taxon>Metazoa</taxon>
        <taxon>Spiralia</taxon>
        <taxon>Lophotrochozoa</taxon>
        <taxon>Mollusca</taxon>
        <taxon>Cephalopoda</taxon>
        <taxon>Coleoidea</taxon>
        <taxon>Decapodiformes</taxon>
        <taxon>Sepiida</taxon>
        <taxon>Sepiina</taxon>
        <taxon>Sepiidae</taxon>
        <taxon>Acanthosepion</taxon>
    </lineage>
</organism>
<feature type="domain" description="Phosphoribosyltransferase" evidence="3">
    <location>
        <begin position="238"/>
        <end position="307"/>
    </location>
</feature>
<dbReference type="AlphaFoldDB" id="A0A812AML1"/>
<name>A0A812AML1_ACAPH</name>
<dbReference type="InterPro" id="IPR005946">
    <property type="entry name" value="Rib-P_diPkinase"/>
</dbReference>
<dbReference type="PANTHER" id="PTHR10210:SF45">
    <property type="entry name" value="RIBOSE-PHOSPHATE PYROPHOSPHOKINASE 3, CHLOROPLASTIC"/>
    <property type="match status" value="1"/>
</dbReference>
<dbReference type="GO" id="GO:0000287">
    <property type="term" value="F:magnesium ion binding"/>
    <property type="evidence" value="ECO:0007669"/>
    <property type="project" value="InterPro"/>
</dbReference>
<dbReference type="GO" id="GO:0006164">
    <property type="term" value="P:purine nucleotide biosynthetic process"/>
    <property type="evidence" value="ECO:0007669"/>
    <property type="project" value="TreeGrafter"/>
</dbReference>
<dbReference type="SMART" id="SM01400">
    <property type="entry name" value="Pribosyltran_N"/>
    <property type="match status" value="1"/>
</dbReference>
<dbReference type="Pfam" id="PF00156">
    <property type="entry name" value="Pribosyltran"/>
    <property type="match status" value="1"/>
</dbReference>
<dbReference type="InterPro" id="IPR000836">
    <property type="entry name" value="PRTase_dom"/>
</dbReference>
<dbReference type="GO" id="GO:0006015">
    <property type="term" value="P:5-phosphoribose 1-diphosphate biosynthetic process"/>
    <property type="evidence" value="ECO:0007669"/>
    <property type="project" value="TreeGrafter"/>
</dbReference>
<evidence type="ECO:0000256" key="2">
    <source>
        <dbReference type="RuleBase" id="RU004324"/>
    </source>
</evidence>
<accession>A0A812AML1</accession>
<protein>
    <submittedName>
        <fullName evidence="4">Ribose-phosphate pyrophosphokinase 4,Ribose-phosphate pyrophosphokinase 3, mitochondrial,Ribose-phosphate pyrophosphokinase 3, chloroplastic</fullName>
    </submittedName>
</protein>
<evidence type="ECO:0000256" key="1">
    <source>
        <dbReference type="ARBA" id="ARBA00006478"/>
    </source>
</evidence>
<dbReference type="GO" id="GO:0016301">
    <property type="term" value="F:kinase activity"/>
    <property type="evidence" value="ECO:0007669"/>
    <property type="project" value="UniProtKB-KW"/>
</dbReference>
<sequence>MESLAMEIADRCTLSQNLLSSSTAKTEGNEASDVDPTHSQALEKFGRRKRQVEFHKTINWGSFDDGFPNIFISDVNYMKGKDVIFLGSFHSPEIIFEQLSVLYMFPRYRARSFHLLLPYFPTGTMERVENEGEIPTAKTLASLLSHIPLTTKGPAQITILDIHALQERFYFSDNVIPRLESAIPLLKLELEHVFGQGNYTVAFPDDGACKRFKSYFPQDDCIIFNKTRVGNKRNVQIKDGDPNGKTVVIVDDLVLTGGTLKETGRILKENGASSISAYVTHAVFPKESWKKFVDSDVFDNFWITDSIPHSRILCQYKPFKLLSLCDVIANCLLGYDLLP</sequence>
<dbReference type="EMBL" id="CAHIKZ030000036">
    <property type="protein sequence ID" value="CAE1143482.1"/>
    <property type="molecule type" value="Genomic_DNA"/>
</dbReference>
<dbReference type="CDD" id="cd06223">
    <property type="entry name" value="PRTases_typeI"/>
    <property type="match status" value="1"/>
</dbReference>